<dbReference type="PROSITE" id="PS50883">
    <property type="entry name" value="EAL"/>
    <property type="match status" value="1"/>
</dbReference>
<protein>
    <submittedName>
        <fullName evidence="4">Predicted signal transduction protein</fullName>
    </submittedName>
</protein>
<dbReference type="InterPro" id="IPR013976">
    <property type="entry name" value="HDOD"/>
</dbReference>
<evidence type="ECO:0000259" key="2">
    <source>
        <dbReference type="PROSITE" id="PS50883"/>
    </source>
</evidence>
<dbReference type="InterPro" id="IPR014408">
    <property type="entry name" value="dGMP_Pdiesterase_EAL/HD-GYP"/>
</dbReference>
<dbReference type="Pfam" id="PF08668">
    <property type="entry name" value="HDOD"/>
    <property type="match status" value="1"/>
</dbReference>
<dbReference type="EMBL" id="UOFB01000032">
    <property type="protein sequence ID" value="VAW44299.1"/>
    <property type="molecule type" value="Genomic_DNA"/>
</dbReference>
<name>A0A3B0W4T3_9ZZZZ</name>
<accession>A0A3B0W4T3</accession>
<sequence>MQKTIDVYIGRQPIFNGQMKVVAYELLFRSSKENNHAVIVGGDVASAQVMMSAFGDIGLSEILGEHQKAFINFTEGLLLKEYQDFYPKNKIVIEVLEDVQVTSRLTKSLTLLKQQGYTIALDDYIFSPELEPLEPFSDIIKVDLLEVELSKLEAHIDRLKAQGIRLLAEKVETQAQYKYCQSLGFDYFQGYFFAKPNIIEGKRLPNNKLTLLDLLAKVYDPDIDMSVLSMIIAKDVGLSHKLLRFLSETTSNKQPVVSIHDAVLRFGLRRLQSWTSMLVLSGVEDKPIELFITALIRARFCELLGERLGGSAKEVYFTVGLFSCLDAVMDSDLSGLVKKLELDEEIQLGIVELKGRLGCALNIVKQLEKGAVNFDMPQEVSATELSQLYLQAMQFAERLEY</sequence>
<evidence type="ECO:0000313" key="4">
    <source>
        <dbReference type="EMBL" id="VAW44299.1"/>
    </source>
</evidence>
<feature type="coiled-coil region" evidence="1">
    <location>
        <begin position="142"/>
        <end position="169"/>
    </location>
</feature>
<dbReference type="PANTHER" id="PTHR33525">
    <property type="match status" value="1"/>
</dbReference>
<gene>
    <name evidence="4" type="ORF">MNBD_GAMMA04-1926</name>
</gene>
<dbReference type="Gene3D" id="3.20.20.450">
    <property type="entry name" value="EAL domain"/>
    <property type="match status" value="1"/>
</dbReference>
<dbReference type="PIRSF" id="PIRSF003180">
    <property type="entry name" value="DiGMPpdiest_YuxH"/>
    <property type="match status" value="1"/>
</dbReference>
<proteinExistence type="predicted"/>
<evidence type="ECO:0000256" key="1">
    <source>
        <dbReference type="SAM" id="Coils"/>
    </source>
</evidence>
<dbReference type="PANTHER" id="PTHR33525:SF4">
    <property type="entry name" value="CYCLIC DI-GMP PHOSPHODIESTERASE CDGJ"/>
    <property type="match status" value="1"/>
</dbReference>
<reference evidence="4" key="1">
    <citation type="submission" date="2018-06" db="EMBL/GenBank/DDBJ databases">
        <authorList>
            <person name="Zhirakovskaya E."/>
        </authorList>
    </citation>
    <scope>NUCLEOTIDE SEQUENCE</scope>
</reference>
<evidence type="ECO:0000259" key="3">
    <source>
        <dbReference type="PROSITE" id="PS51833"/>
    </source>
</evidence>
<feature type="domain" description="EAL" evidence="2">
    <location>
        <begin position="1"/>
        <end position="210"/>
    </location>
</feature>
<dbReference type="SUPFAM" id="SSF109604">
    <property type="entry name" value="HD-domain/PDEase-like"/>
    <property type="match status" value="1"/>
</dbReference>
<dbReference type="InterPro" id="IPR001633">
    <property type="entry name" value="EAL_dom"/>
</dbReference>
<dbReference type="PROSITE" id="PS51833">
    <property type="entry name" value="HDOD"/>
    <property type="match status" value="1"/>
</dbReference>
<dbReference type="Pfam" id="PF00563">
    <property type="entry name" value="EAL"/>
    <property type="match status" value="1"/>
</dbReference>
<organism evidence="4">
    <name type="scientific">hydrothermal vent metagenome</name>
    <dbReference type="NCBI Taxonomy" id="652676"/>
    <lineage>
        <taxon>unclassified sequences</taxon>
        <taxon>metagenomes</taxon>
        <taxon>ecological metagenomes</taxon>
    </lineage>
</organism>
<feature type="domain" description="HDOD" evidence="3">
    <location>
        <begin position="204"/>
        <end position="390"/>
    </location>
</feature>
<dbReference type="SMART" id="SM00052">
    <property type="entry name" value="EAL"/>
    <property type="match status" value="1"/>
</dbReference>
<dbReference type="SUPFAM" id="SSF141868">
    <property type="entry name" value="EAL domain-like"/>
    <property type="match status" value="1"/>
</dbReference>
<dbReference type="InterPro" id="IPR052340">
    <property type="entry name" value="RNase_Y/CdgJ"/>
</dbReference>
<keyword evidence="1" id="KW-0175">Coiled coil</keyword>
<dbReference type="AlphaFoldDB" id="A0A3B0W4T3"/>
<dbReference type="Gene3D" id="1.10.3210.10">
    <property type="entry name" value="Hypothetical protein af1432"/>
    <property type="match status" value="1"/>
</dbReference>
<dbReference type="InterPro" id="IPR035919">
    <property type="entry name" value="EAL_sf"/>
</dbReference>